<dbReference type="PATRIC" id="fig|1705562.3.peg.2088"/>
<protein>
    <submittedName>
        <fullName evidence="1">Uncharacterized protein</fullName>
    </submittedName>
</protein>
<dbReference type="AlphaFoldDB" id="A0A0N0BMW6"/>
<dbReference type="Proteomes" id="UP000037729">
    <property type="component" value="Unassembled WGS sequence"/>
</dbReference>
<comment type="caution">
    <text evidence="1">The sequence shown here is derived from an EMBL/GenBank/DDBJ whole genome shotgun (WGS) entry which is preliminary data.</text>
</comment>
<organism evidence="1 2">
    <name type="scientific">Haloarcula rubripromontorii</name>
    <dbReference type="NCBI Taxonomy" id="1705562"/>
    <lineage>
        <taxon>Archaea</taxon>
        <taxon>Methanobacteriati</taxon>
        <taxon>Methanobacteriota</taxon>
        <taxon>Stenosarchaea group</taxon>
        <taxon>Halobacteria</taxon>
        <taxon>Halobacteriales</taxon>
        <taxon>Haloarculaceae</taxon>
        <taxon>Haloarcula</taxon>
    </lineage>
</organism>
<evidence type="ECO:0000313" key="1">
    <source>
        <dbReference type="EMBL" id="KOX91616.1"/>
    </source>
</evidence>
<sequence length="135" mass="14991">MTEITNTDYLHNSRPFVVRAVGQADDGRRIEGLGASYLTRGRATDKAIADAEQNAEQFDVGFQVLNVDYRKTVIAVKEDEFDIQKRTLAFPPYKVRISAYHGEKSADASSSGWLRFSGTLGSAVRKAQSRLGKFD</sequence>
<reference evidence="1 2" key="1">
    <citation type="submission" date="2015-08" db="EMBL/GenBank/DDBJ databases">
        <title>Genomes of Isolates from Cabo Rojo, PR.</title>
        <authorList>
            <person name="Sanchez-Nieves R.L."/>
            <person name="Montalvo-Rodriguez R."/>
        </authorList>
    </citation>
    <scope>NUCLEOTIDE SEQUENCE [LARGE SCALE GENOMIC DNA]</scope>
    <source>
        <strain evidence="1 2">SL3</strain>
    </source>
</reference>
<gene>
    <name evidence="1" type="ORF">AMS69_18010</name>
</gene>
<dbReference type="STRING" id="1705562.AMS69_18010"/>
<keyword evidence="2" id="KW-1185">Reference proteome</keyword>
<dbReference type="RefSeq" id="WP_053969426.1">
    <property type="nucleotide sequence ID" value="NZ_LIUF01000008.1"/>
</dbReference>
<proteinExistence type="predicted"/>
<dbReference type="EMBL" id="LIUF01000008">
    <property type="protein sequence ID" value="KOX91616.1"/>
    <property type="molecule type" value="Genomic_DNA"/>
</dbReference>
<name>A0A0N0BMW6_9EURY</name>
<dbReference type="OrthoDB" id="275198at2157"/>
<accession>A0A0N0BMW6</accession>
<evidence type="ECO:0000313" key="2">
    <source>
        <dbReference type="Proteomes" id="UP000037729"/>
    </source>
</evidence>